<reference evidence="8" key="1">
    <citation type="journal article" date="2018" name="Gigascience">
        <title>Genome assembly of the Pink Ipe (Handroanthus impetiginosus, Bignoniaceae), a highly valued, ecologically keystone Neotropical timber forest tree.</title>
        <authorList>
            <person name="Silva-Junior O.B."/>
            <person name="Grattapaglia D."/>
            <person name="Novaes E."/>
            <person name="Collevatti R.G."/>
        </authorList>
    </citation>
    <scope>NUCLEOTIDE SEQUENCE [LARGE SCALE GENOMIC DNA]</scope>
    <source>
        <strain evidence="8">cv. UFG-1</strain>
    </source>
</reference>
<keyword evidence="8" id="KW-1185">Reference proteome</keyword>
<keyword evidence="4" id="KW-0804">Transcription</keyword>
<gene>
    <name evidence="7" type="ORF">CDL12_29643</name>
</gene>
<dbReference type="STRING" id="429701.A0A2G9FYB9"/>
<evidence type="ECO:0000256" key="1">
    <source>
        <dbReference type="ARBA" id="ARBA00004123"/>
    </source>
</evidence>
<comment type="subcellular location">
    <subcellularLocation>
        <location evidence="1">Nucleus</location>
    </subcellularLocation>
</comment>
<evidence type="ECO:0000313" key="7">
    <source>
        <dbReference type="EMBL" id="PIM97884.1"/>
    </source>
</evidence>
<protein>
    <recommendedName>
        <fullName evidence="9">TF-B3 domain-containing protein</fullName>
    </recommendedName>
</protein>
<comment type="caution">
    <text evidence="7">The sequence shown here is derived from an EMBL/GenBank/DDBJ whole genome shotgun (WGS) entry which is preliminary data.</text>
</comment>
<dbReference type="InterPro" id="IPR015300">
    <property type="entry name" value="DNA-bd_pseudobarrel_sf"/>
</dbReference>
<dbReference type="AlphaFoldDB" id="A0A2G9FYB9"/>
<evidence type="ECO:0000256" key="4">
    <source>
        <dbReference type="ARBA" id="ARBA00023163"/>
    </source>
</evidence>
<dbReference type="Proteomes" id="UP000231279">
    <property type="component" value="Unassembled WGS sequence"/>
</dbReference>
<proteinExistence type="predicted"/>
<name>A0A2G9FYB9_9LAMI</name>
<dbReference type="GO" id="GO:0003677">
    <property type="term" value="F:DNA binding"/>
    <property type="evidence" value="ECO:0007669"/>
    <property type="project" value="UniProtKB-KW"/>
</dbReference>
<dbReference type="SUPFAM" id="SSF101936">
    <property type="entry name" value="DNA-binding pseudobarrel domain"/>
    <property type="match status" value="1"/>
</dbReference>
<evidence type="ECO:0000256" key="2">
    <source>
        <dbReference type="ARBA" id="ARBA00023015"/>
    </source>
</evidence>
<dbReference type="PANTHER" id="PTHR31541">
    <property type="entry name" value="B3 DOMAIN PLANT PROTEIN-RELATED"/>
    <property type="match status" value="1"/>
</dbReference>
<accession>A0A2G9FYB9</accession>
<feature type="region of interest" description="Disordered" evidence="6">
    <location>
        <begin position="20"/>
        <end position="78"/>
    </location>
</feature>
<dbReference type="Gene3D" id="2.40.330.10">
    <property type="entry name" value="DNA-binding pseudobarrel domain"/>
    <property type="match status" value="1"/>
</dbReference>
<dbReference type="GO" id="GO:0005634">
    <property type="term" value="C:nucleus"/>
    <property type="evidence" value="ECO:0007669"/>
    <property type="project" value="UniProtKB-SubCell"/>
</dbReference>
<feature type="compositionally biased region" description="Basic residues" evidence="6">
    <location>
        <begin position="49"/>
        <end position="61"/>
    </location>
</feature>
<dbReference type="OrthoDB" id="1090008at2759"/>
<evidence type="ECO:0000256" key="3">
    <source>
        <dbReference type="ARBA" id="ARBA00023125"/>
    </source>
</evidence>
<evidence type="ECO:0000256" key="5">
    <source>
        <dbReference type="ARBA" id="ARBA00023242"/>
    </source>
</evidence>
<keyword evidence="5" id="KW-0539">Nucleus</keyword>
<evidence type="ECO:0000256" key="6">
    <source>
        <dbReference type="SAM" id="MobiDB-lite"/>
    </source>
</evidence>
<evidence type="ECO:0008006" key="9">
    <source>
        <dbReference type="Google" id="ProtNLM"/>
    </source>
</evidence>
<keyword evidence="2" id="KW-0805">Transcription regulation</keyword>
<keyword evidence="3" id="KW-0238">DNA-binding</keyword>
<dbReference type="Pfam" id="PF03754">
    <property type="entry name" value="At2g31720-like"/>
    <property type="match status" value="1"/>
</dbReference>
<evidence type="ECO:0000313" key="8">
    <source>
        <dbReference type="Proteomes" id="UP000231279"/>
    </source>
</evidence>
<sequence>MWNVRLGRLLDLVAQLLSEDKNEPEQSEEVVEKPNANASTHNPVDHGFLKKVKRSPRRKREYPKPPNIKVDHSTLTTGKTGLKSTFENLGENPFLIIPEKCAQDKISRKRKRYGENEFKRPRNINQSRTLPQPPPPPPVLPPAMMNHIVQTGGCLEGMNFVIKKELFDSDVSKNLNRLSIPYGKSDLRFLTLEEVEYFKAPKAEILATLVEPCLKECRINFRNWESNSMYVLTTTWNDVWMRNMLRRGTMIQLWSFRRNSELCFALERIED</sequence>
<dbReference type="PANTHER" id="PTHR31541:SF60">
    <property type="entry name" value="TF-B3 DOMAIN-CONTAINING PROTEIN"/>
    <property type="match status" value="1"/>
</dbReference>
<dbReference type="EMBL" id="NKXS01009012">
    <property type="protein sequence ID" value="PIM97884.1"/>
    <property type="molecule type" value="Genomic_DNA"/>
</dbReference>
<organism evidence="7 8">
    <name type="scientific">Handroanthus impetiginosus</name>
    <dbReference type="NCBI Taxonomy" id="429701"/>
    <lineage>
        <taxon>Eukaryota</taxon>
        <taxon>Viridiplantae</taxon>
        <taxon>Streptophyta</taxon>
        <taxon>Embryophyta</taxon>
        <taxon>Tracheophyta</taxon>
        <taxon>Spermatophyta</taxon>
        <taxon>Magnoliopsida</taxon>
        <taxon>eudicotyledons</taxon>
        <taxon>Gunneridae</taxon>
        <taxon>Pentapetalae</taxon>
        <taxon>asterids</taxon>
        <taxon>lamiids</taxon>
        <taxon>Lamiales</taxon>
        <taxon>Bignoniaceae</taxon>
        <taxon>Crescentiina</taxon>
        <taxon>Tabebuia alliance</taxon>
        <taxon>Handroanthus</taxon>
    </lineage>
</organism>
<dbReference type="InterPro" id="IPR005508">
    <property type="entry name" value="At2g31720-like"/>
</dbReference>
<feature type="region of interest" description="Disordered" evidence="6">
    <location>
        <begin position="107"/>
        <end position="136"/>
    </location>
</feature>